<feature type="active site" description="Charge relay system" evidence="5">
    <location>
        <position position="294"/>
    </location>
</feature>
<name>A0A1I0XA33_9BACT</name>
<dbReference type="STRING" id="237018.SAMN04489723_10363"/>
<feature type="domain" description="Peptidase S8/S53" evidence="7">
    <location>
        <begin position="226"/>
        <end position="516"/>
    </location>
</feature>
<dbReference type="PANTHER" id="PTHR43806">
    <property type="entry name" value="PEPTIDASE S8"/>
    <property type="match status" value="1"/>
</dbReference>
<keyword evidence="4 5" id="KW-0720">Serine protease</keyword>
<dbReference type="EMBL" id="FOKK01000003">
    <property type="protein sequence ID" value="SFA97811.1"/>
    <property type="molecule type" value="Genomic_DNA"/>
</dbReference>
<dbReference type="GO" id="GO:0006508">
    <property type="term" value="P:proteolysis"/>
    <property type="evidence" value="ECO:0007669"/>
    <property type="project" value="UniProtKB-KW"/>
</dbReference>
<feature type="active site" description="Charge relay system" evidence="5">
    <location>
        <position position="233"/>
    </location>
</feature>
<dbReference type="PRINTS" id="PR00723">
    <property type="entry name" value="SUBTILISIN"/>
</dbReference>
<evidence type="ECO:0000256" key="4">
    <source>
        <dbReference type="ARBA" id="ARBA00022825"/>
    </source>
</evidence>
<keyword evidence="2 5" id="KW-0645">Protease</keyword>
<feature type="active site" description="Charge relay system" evidence="5">
    <location>
        <position position="468"/>
    </location>
</feature>
<dbReference type="InterPro" id="IPR050131">
    <property type="entry name" value="Peptidase_S8_subtilisin-like"/>
</dbReference>
<protein>
    <submittedName>
        <fullName evidence="8">Subtilase family protein</fullName>
    </submittedName>
</protein>
<evidence type="ECO:0000259" key="7">
    <source>
        <dbReference type="Pfam" id="PF00082"/>
    </source>
</evidence>
<gene>
    <name evidence="8" type="ORF">SAMN04489723_10363</name>
</gene>
<keyword evidence="6" id="KW-1133">Transmembrane helix</keyword>
<proteinExistence type="inferred from homology"/>
<feature type="transmembrane region" description="Helical" evidence="6">
    <location>
        <begin position="21"/>
        <end position="45"/>
    </location>
</feature>
<organism evidence="8 9">
    <name type="scientific">Algoriphagus aquimarinus</name>
    <dbReference type="NCBI Taxonomy" id="237018"/>
    <lineage>
        <taxon>Bacteria</taxon>
        <taxon>Pseudomonadati</taxon>
        <taxon>Bacteroidota</taxon>
        <taxon>Cytophagia</taxon>
        <taxon>Cytophagales</taxon>
        <taxon>Cyclobacteriaceae</taxon>
        <taxon>Algoriphagus</taxon>
    </lineage>
</organism>
<keyword evidence="6" id="KW-0472">Membrane</keyword>
<evidence type="ECO:0000256" key="1">
    <source>
        <dbReference type="ARBA" id="ARBA00011073"/>
    </source>
</evidence>
<dbReference type="GO" id="GO:0004252">
    <property type="term" value="F:serine-type endopeptidase activity"/>
    <property type="evidence" value="ECO:0007669"/>
    <property type="project" value="UniProtKB-UniRule"/>
</dbReference>
<evidence type="ECO:0000256" key="2">
    <source>
        <dbReference type="ARBA" id="ARBA00022670"/>
    </source>
</evidence>
<evidence type="ECO:0000256" key="6">
    <source>
        <dbReference type="SAM" id="Phobius"/>
    </source>
</evidence>
<reference evidence="8 9" key="1">
    <citation type="submission" date="2016-10" db="EMBL/GenBank/DDBJ databases">
        <authorList>
            <person name="de Groot N.N."/>
        </authorList>
    </citation>
    <scope>NUCLEOTIDE SEQUENCE [LARGE SCALE GENOMIC DNA]</scope>
    <source>
        <strain evidence="8 9">DSM 23399</strain>
    </source>
</reference>
<dbReference type="PANTHER" id="PTHR43806:SF11">
    <property type="entry name" value="CEREVISIN-RELATED"/>
    <property type="match status" value="1"/>
</dbReference>
<evidence type="ECO:0000313" key="8">
    <source>
        <dbReference type="EMBL" id="SFA97811.1"/>
    </source>
</evidence>
<comment type="similarity">
    <text evidence="1 5">Belongs to the peptidase S8 family.</text>
</comment>
<dbReference type="InterPro" id="IPR015500">
    <property type="entry name" value="Peptidase_S8_subtilisin-rel"/>
</dbReference>
<accession>A0A1I0XA33</accession>
<sequence>MVAENYTILGSIPSILSTSKAYFSLITILETMKISIIVVITALWASSITKCTVNDENTVWVDPAYTATDSLQTIVVWFEDQYLENADSFLKKAEEFNDRKRGELRKEVMLSLKTLSNSSFDKVKNQLNAPEYSEQILAVTQHWIINGFTCTVTTAGFNTIKTLEGVDKIFIKRPSSYSKGEDMGPEFIETKPASRFDVKSVESYPWNIEKIRAPEVWNEFGITGKGTLNVVHDSGFKLDVPALAETIYTNDGEIPGNGLDDDNNGFIDDYHGYNFDAELANLNEPTIRRGTNIHGNMCAALISGTFETNTKRSVGISPDSQWAPVIGSSNFEQAVEWAIEQGADTYSMSFSQPNLGEFRTHWRKVLEQGTLCGVVFISGAGNFAAGESEAPIPVQMRTPEDIPNVVLGVAGVGQDGKRPIFSSQGPVEWNTDYYKDGTVEKPDFATLNFEIPCIDPEGNLANFANGNSLSSPHMAGIVSLMFSANPDLLPWKIKEILLETAEDIGDKGFDYQSGHGFVNAYDAVKAVLEL</sequence>
<dbReference type="Gene3D" id="3.40.50.200">
    <property type="entry name" value="Peptidase S8/S53 domain"/>
    <property type="match status" value="1"/>
</dbReference>
<dbReference type="InterPro" id="IPR036852">
    <property type="entry name" value="Peptidase_S8/S53_dom_sf"/>
</dbReference>
<dbReference type="SUPFAM" id="SSF52743">
    <property type="entry name" value="Subtilisin-like"/>
    <property type="match status" value="1"/>
</dbReference>
<evidence type="ECO:0000313" key="9">
    <source>
        <dbReference type="Proteomes" id="UP000198790"/>
    </source>
</evidence>
<dbReference type="InterPro" id="IPR000209">
    <property type="entry name" value="Peptidase_S8/S53_dom"/>
</dbReference>
<dbReference type="AlphaFoldDB" id="A0A1I0XA33"/>
<evidence type="ECO:0000256" key="3">
    <source>
        <dbReference type="ARBA" id="ARBA00022801"/>
    </source>
</evidence>
<dbReference type="Proteomes" id="UP000198790">
    <property type="component" value="Unassembled WGS sequence"/>
</dbReference>
<evidence type="ECO:0000256" key="5">
    <source>
        <dbReference type="PROSITE-ProRule" id="PRU01240"/>
    </source>
</evidence>
<keyword evidence="6" id="KW-0812">Transmembrane</keyword>
<dbReference type="PROSITE" id="PS51892">
    <property type="entry name" value="SUBTILASE"/>
    <property type="match status" value="1"/>
</dbReference>
<keyword evidence="9" id="KW-1185">Reference proteome</keyword>
<keyword evidence="3 5" id="KW-0378">Hydrolase</keyword>
<dbReference type="Pfam" id="PF00082">
    <property type="entry name" value="Peptidase_S8"/>
    <property type="match status" value="1"/>
</dbReference>